<sequence>MRMVNDLERKLYEEQLRSLGFPLAPIGLRERGVRILGAPLGLHYPDQGQGQLLTFLTTQTFLLILVPGIQALAPNPYWSYAVGVPIFDHVPCCSQIVVLIFWIDLGFDSLSCLVVVELLMLELDAAAVTTPALFTLFGTGGLCPAGCVAALSEMWPPSEPSSAAFSEVLCSVFTASEFMDCRVC</sequence>
<dbReference type="EMBL" id="QRBI01000144">
    <property type="protein sequence ID" value="RMC00682.1"/>
    <property type="molecule type" value="Genomic_DNA"/>
</dbReference>
<accession>A0A3M0JHW2</accession>
<evidence type="ECO:0000313" key="1">
    <source>
        <dbReference type="EMBL" id="RMC00682.1"/>
    </source>
</evidence>
<dbReference type="AlphaFoldDB" id="A0A3M0JHW2"/>
<dbReference type="Proteomes" id="UP000269221">
    <property type="component" value="Unassembled WGS sequence"/>
</dbReference>
<organism evidence="1 2">
    <name type="scientific">Hirundo rustica rustica</name>
    <dbReference type="NCBI Taxonomy" id="333673"/>
    <lineage>
        <taxon>Eukaryota</taxon>
        <taxon>Metazoa</taxon>
        <taxon>Chordata</taxon>
        <taxon>Craniata</taxon>
        <taxon>Vertebrata</taxon>
        <taxon>Euteleostomi</taxon>
        <taxon>Archelosauria</taxon>
        <taxon>Archosauria</taxon>
        <taxon>Dinosauria</taxon>
        <taxon>Saurischia</taxon>
        <taxon>Theropoda</taxon>
        <taxon>Coelurosauria</taxon>
        <taxon>Aves</taxon>
        <taxon>Neognathae</taxon>
        <taxon>Neoaves</taxon>
        <taxon>Telluraves</taxon>
        <taxon>Australaves</taxon>
        <taxon>Passeriformes</taxon>
        <taxon>Sylvioidea</taxon>
        <taxon>Hirundinidae</taxon>
        <taxon>Hirundo</taxon>
    </lineage>
</organism>
<name>A0A3M0JHW2_HIRRU</name>
<evidence type="ECO:0000313" key="2">
    <source>
        <dbReference type="Proteomes" id="UP000269221"/>
    </source>
</evidence>
<reference evidence="1 2" key="1">
    <citation type="submission" date="2018-07" db="EMBL/GenBank/DDBJ databases">
        <title>A high quality draft genome assembly of the barn swallow (H. rustica rustica).</title>
        <authorList>
            <person name="Formenti G."/>
            <person name="Chiara M."/>
            <person name="Poveda L."/>
            <person name="Francoijs K.-J."/>
            <person name="Bonisoli-Alquati A."/>
            <person name="Canova L."/>
            <person name="Gianfranceschi L."/>
            <person name="Horner D.S."/>
            <person name="Saino N."/>
        </authorList>
    </citation>
    <scope>NUCLEOTIDE SEQUENCE [LARGE SCALE GENOMIC DNA]</scope>
    <source>
        <strain evidence="1">Chelidonia</strain>
        <tissue evidence="1">Blood</tissue>
    </source>
</reference>
<comment type="caution">
    <text evidence="1">The sequence shown here is derived from an EMBL/GenBank/DDBJ whole genome shotgun (WGS) entry which is preliminary data.</text>
</comment>
<keyword evidence="2" id="KW-1185">Reference proteome</keyword>
<gene>
    <name evidence="1" type="ORF">DUI87_23300</name>
</gene>
<protein>
    <submittedName>
        <fullName evidence="1">Uncharacterized protein</fullName>
    </submittedName>
</protein>
<proteinExistence type="predicted"/>